<evidence type="ECO:0000256" key="1">
    <source>
        <dbReference type="ARBA" id="ARBA00022617"/>
    </source>
</evidence>
<comment type="similarity">
    <text evidence="7">Belongs to the cytochrome P450 family.</text>
</comment>
<dbReference type="AlphaFoldDB" id="A0A4S4E238"/>
<evidence type="ECO:0000256" key="5">
    <source>
        <dbReference type="ARBA" id="ARBA00023033"/>
    </source>
</evidence>
<dbReference type="InterPro" id="IPR036396">
    <property type="entry name" value="Cyt_P450_sf"/>
</dbReference>
<evidence type="ECO:0000313" key="8">
    <source>
        <dbReference type="EMBL" id="THG09325.1"/>
    </source>
</evidence>
<dbReference type="InterPro" id="IPR017972">
    <property type="entry name" value="Cyt_P450_CS"/>
</dbReference>
<dbReference type="GO" id="GO:0004497">
    <property type="term" value="F:monooxygenase activity"/>
    <property type="evidence" value="ECO:0007669"/>
    <property type="project" value="UniProtKB-KW"/>
</dbReference>
<dbReference type="PRINTS" id="PR00385">
    <property type="entry name" value="P450"/>
</dbReference>
<comment type="caution">
    <text evidence="8">The sequence shown here is derived from an EMBL/GenBank/DDBJ whole genome shotgun (WGS) entry which is preliminary data.</text>
</comment>
<keyword evidence="4 6" id="KW-0408">Iron</keyword>
<dbReference type="GO" id="GO:0016705">
    <property type="term" value="F:oxidoreductase activity, acting on paired donors, with incorporation or reduction of molecular oxygen"/>
    <property type="evidence" value="ECO:0007669"/>
    <property type="project" value="InterPro"/>
</dbReference>
<dbReference type="Pfam" id="PF00067">
    <property type="entry name" value="p450"/>
    <property type="match status" value="1"/>
</dbReference>
<sequence length="300" mass="32899">MILAGTDTSSVTIGCAMSLLVNHPEILKKARVKIDTHVGQDRFIDELDISKLHYLQAIISKTFQLFSAASLLLPHVSFDDCTIGGFTVPHGTMWAIHRDPKIWNDSTSFKLERFEGGKMEGHKLMPFGMGMRVCPGAGLAQHVVGLALGSLIQCFEWERVTEELSLIVVFSSSLIRPLWFATRVTRCSLHLLASTGSTASALAPDPDLASLISQFQHTLSTSQPSLSASIISSLHSSLLRIVLSLPFLLMLMLLMGLKFEQDVDYIPMPIVQIDQYSNSNATNVQVSFGDRLGALIDTVK</sequence>
<comment type="cofactor">
    <cofactor evidence="6">
        <name>heme</name>
        <dbReference type="ChEBI" id="CHEBI:30413"/>
    </cofactor>
</comment>
<evidence type="ECO:0000256" key="2">
    <source>
        <dbReference type="ARBA" id="ARBA00022723"/>
    </source>
</evidence>
<organism evidence="8 9">
    <name type="scientific">Camellia sinensis var. sinensis</name>
    <name type="common">China tea</name>
    <dbReference type="NCBI Taxonomy" id="542762"/>
    <lineage>
        <taxon>Eukaryota</taxon>
        <taxon>Viridiplantae</taxon>
        <taxon>Streptophyta</taxon>
        <taxon>Embryophyta</taxon>
        <taxon>Tracheophyta</taxon>
        <taxon>Spermatophyta</taxon>
        <taxon>Magnoliopsida</taxon>
        <taxon>eudicotyledons</taxon>
        <taxon>Gunneridae</taxon>
        <taxon>Pentapetalae</taxon>
        <taxon>asterids</taxon>
        <taxon>Ericales</taxon>
        <taxon>Theaceae</taxon>
        <taxon>Camellia</taxon>
    </lineage>
</organism>
<proteinExistence type="inferred from homology"/>
<dbReference type="STRING" id="542762.A0A4S4E238"/>
<evidence type="ECO:0000256" key="3">
    <source>
        <dbReference type="ARBA" id="ARBA00023002"/>
    </source>
</evidence>
<dbReference type="SUPFAM" id="SSF48264">
    <property type="entry name" value="Cytochrome P450"/>
    <property type="match status" value="1"/>
</dbReference>
<keyword evidence="5 7" id="KW-0503">Monooxygenase</keyword>
<keyword evidence="3 7" id="KW-0560">Oxidoreductase</keyword>
<dbReference type="GO" id="GO:0020037">
    <property type="term" value="F:heme binding"/>
    <property type="evidence" value="ECO:0007669"/>
    <property type="project" value="InterPro"/>
</dbReference>
<reference evidence="8 9" key="1">
    <citation type="journal article" date="2018" name="Proc. Natl. Acad. Sci. U.S.A.">
        <title>Draft genome sequence of Camellia sinensis var. sinensis provides insights into the evolution of the tea genome and tea quality.</title>
        <authorList>
            <person name="Wei C."/>
            <person name="Yang H."/>
            <person name="Wang S."/>
            <person name="Zhao J."/>
            <person name="Liu C."/>
            <person name="Gao L."/>
            <person name="Xia E."/>
            <person name="Lu Y."/>
            <person name="Tai Y."/>
            <person name="She G."/>
            <person name="Sun J."/>
            <person name="Cao H."/>
            <person name="Tong W."/>
            <person name="Gao Q."/>
            <person name="Li Y."/>
            <person name="Deng W."/>
            <person name="Jiang X."/>
            <person name="Wang W."/>
            <person name="Chen Q."/>
            <person name="Zhang S."/>
            <person name="Li H."/>
            <person name="Wu J."/>
            <person name="Wang P."/>
            <person name="Li P."/>
            <person name="Shi C."/>
            <person name="Zheng F."/>
            <person name="Jian J."/>
            <person name="Huang B."/>
            <person name="Shan D."/>
            <person name="Shi M."/>
            <person name="Fang C."/>
            <person name="Yue Y."/>
            <person name="Li F."/>
            <person name="Li D."/>
            <person name="Wei S."/>
            <person name="Han B."/>
            <person name="Jiang C."/>
            <person name="Yin Y."/>
            <person name="Xia T."/>
            <person name="Zhang Z."/>
            <person name="Bennetzen J.L."/>
            <person name="Zhao S."/>
            <person name="Wan X."/>
        </authorList>
    </citation>
    <scope>NUCLEOTIDE SEQUENCE [LARGE SCALE GENOMIC DNA]</scope>
    <source>
        <strain evidence="9">cv. Shuchazao</strain>
        <tissue evidence="8">Leaf</tissue>
    </source>
</reference>
<evidence type="ECO:0000256" key="6">
    <source>
        <dbReference type="PIRSR" id="PIRSR602401-1"/>
    </source>
</evidence>
<dbReference type="Gene3D" id="1.10.630.10">
    <property type="entry name" value="Cytochrome P450"/>
    <property type="match status" value="1"/>
</dbReference>
<dbReference type="PANTHER" id="PTHR47947:SF3">
    <property type="entry name" value="CYTOCHROME P450 81D1-LIKE"/>
    <property type="match status" value="1"/>
</dbReference>
<dbReference type="InterPro" id="IPR001128">
    <property type="entry name" value="Cyt_P450"/>
</dbReference>
<dbReference type="PANTHER" id="PTHR47947">
    <property type="entry name" value="CYTOCHROME P450 82C3-RELATED"/>
    <property type="match status" value="1"/>
</dbReference>
<name>A0A4S4E238_CAMSN</name>
<feature type="binding site" description="axial binding residue" evidence="6">
    <location>
        <position position="134"/>
    </location>
    <ligand>
        <name>heme</name>
        <dbReference type="ChEBI" id="CHEBI:30413"/>
    </ligand>
    <ligandPart>
        <name>Fe</name>
        <dbReference type="ChEBI" id="CHEBI:18248"/>
    </ligandPart>
</feature>
<evidence type="ECO:0000256" key="4">
    <source>
        <dbReference type="ARBA" id="ARBA00023004"/>
    </source>
</evidence>
<dbReference type="InterPro" id="IPR002401">
    <property type="entry name" value="Cyt_P450_E_grp-I"/>
</dbReference>
<dbReference type="EMBL" id="SDRB02008578">
    <property type="protein sequence ID" value="THG09325.1"/>
    <property type="molecule type" value="Genomic_DNA"/>
</dbReference>
<protein>
    <recommendedName>
        <fullName evidence="10">Cytochrome P450</fullName>
    </recommendedName>
</protein>
<evidence type="ECO:0008006" key="10">
    <source>
        <dbReference type="Google" id="ProtNLM"/>
    </source>
</evidence>
<keyword evidence="1 6" id="KW-0349">Heme</keyword>
<keyword evidence="2 6" id="KW-0479">Metal-binding</keyword>
<accession>A0A4S4E238</accession>
<gene>
    <name evidence="8" type="ORF">TEA_007902</name>
</gene>
<evidence type="ECO:0000256" key="7">
    <source>
        <dbReference type="RuleBase" id="RU000461"/>
    </source>
</evidence>
<evidence type="ECO:0000313" key="9">
    <source>
        <dbReference type="Proteomes" id="UP000306102"/>
    </source>
</evidence>
<dbReference type="InterPro" id="IPR050651">
    <property type="entry name" value="Plant_Cytochrome_P450_Monoox"/>
</dbReference>
<dbReference type="PRINTS" id="PR00463">
    <property type="entry name" value="EP450I"/>
</dbReference>
<keyword evidence="9" id="KW-1185">Reference proteome</keyword>
<dbReference type="PROSITE" id="PS00086">
    <property type="entry name" value="CYTOCHROME_P450"/>
    <property type="match status" value="1"/>
</dbReference>
<dbReference type="GO" id="GO:0005506">
    <property type="term" value="F:iron ion binding"/>
    <property type="evidence" value="ECO:0007669"/>
    <property type="project" value="InterPro"/>
</dbReference>
<dbReference type="Proteomes" id="UP000306102">
    <property type="component" value="Unassembled WGS sequence"/>
</dbReference>